<dbReference type="InParanoid" id="A0A6J0BH46"/>
<feature type="compositionally biased region" description="Low complexity" evidence="2">
    <location>
        <begin position="28"/>
        <end position="41"/>
    </location>
</feature>
<evidence type="ECO:0000313" key="4">
    <source>
        <dbReference type="Proteomes" id="UP000829291"/>
    </source>
</evidence>
<organism evidence="5">
    <name type="scientific">Neodiprion lecontei</name>
    <name type="common">Redheaded pine sawfly</name>
    <dbReference type="NCBI Taxonomy" id="441921"/>
    <lineage>
        <taxon>Eukaryota</taxon>
        <taxon>Metazoa</taxon>
        <taxon>Ecdysozoa</taxon>
        <taxon>Arthropoda</taxon>
        <taxon>Hexapoda</taxon>
        <taxon>Insecta</taxon>
        <taxon>Pterygota</taxon>
        <taxon>Neoptera</taxon>
        <taxon>Endopterygota</taxon>
        <taxon>Hymenoptera</taxon>
        <taxon>Tenthredinoidea</taxon>
        <taxon>Diprionidae</taxon>
        <taxon>Diprioninae</taxon>
        <taxon>Neodiprion</taxon>
    </lineage>
</organism>
<dbReference type="GO" id="GO:0003677">
    <property type="term" value="F:DNA binding"/>
    <property type="evidence" value="ECO:0007669"/>
    <property type="project" value="UniProtKB-KW"/>
</dbReference>
<accession>A0A6J0BH46</accession>
<dbReference type="InterPro" id="IPR018586">
    <property type="entry name" value="Brinker_DNA-bd"/>
</dbReference>
<feature type="compositionally biased region" description="Polar residues" evidence="2">
    <location>
        <begin position="251"/>
        <end position="264"/>
    </location>
</feature>
<feature type="region of interest" description="Disordered" evidence="2">
    <location>
        <begin position="453"/>
        <end position="514"/>
    </location>
</feature>
<dbReference type="Pfam" id="PF09607">
    <property type="entry name" value="BrkDBD"/>
    <property type="match status" value="2"/>
</dbReference>
<feature type="region of interest" description="Disordered" evidence="2">
    <location>
        <begin position="23"/>
        <end position="48"/>
    </location>
</feature>
<feature type="compositionally biased region" description="Low complexity" evidence="2">
    <location>
        <begin position="560"/>
        <end position="569"/>
    </location>
</feature>
<dbReference type="InterPro" id="IPR051839">
    <property type="entry name" value="RD_transcriptional_regulator"/>
</dbReference>
<feature type="domain" description="Brinker DNA-binding" evidence="3">
    <location>
        <begin position="54"/>
        <end position="108"/>
    </location>
</feature>
<dbReference type="OrthoDB" id="7764420at2759"/>
<feature type="region of interest" description="Disordered" evidence="2">
    <location>
        <begin position="536"/>
        <end position="574"/>
    </location>
</feature>
<dbReference type="Proteomes" id="UP000829291">
    <property type="component" value="Chromosome 3"/>
</dbReference>
<feature type="domain" description="Brinker DNA-binding" evidence="3">
    <location>
        <begin position="592"/>
        <end position="646"/>
    </location>
</feature>
<evidence type="ECO:0000259" key="3">
    <source>
        <dbReference type="Pfam" id="PF09607"/>
    </source>
</evidence>
<dbReference type="GeneID" id="107220164"/>
<feature type="region of interest" description="Disordered" evidence="2">
    <location>
        <begin position="355"/>
        <end position="439"/>
    </location>
</feature>
<feature type="compositionally biased region" description="Basic residues" evidence="2">
    <location>
        <begin position="482"/>
        <end position="495"/>
    </location>
</feature>
<feature type="compositionally biased region" description="Low complexity" evidence="2">
    <location>
        <begin position="424"/>
        <end position="435"/>
    </location>
</feature>
<dbReference type="AlphaFoldDB" id="A0A6J0BH46"/>
<gene>
    <name evidence="5" type="primary">LOC107220164</name>
</gene>
<dbReference type="PANTHER" id="PTHR33215">
    <property type="entry name" value="PROTEIN DISTAL ANTENNA"/>
    <property type="match status" value="1"/>
</dbReference>
<evidence type="ECO:0000256" key="1">
    <source>
        <dbReference type="ARBA" id="ARBA00023125"/>
    </source>
</evidence>
<feature type="compositionally biased region" description="Low complexity" evidence="2">
    <location>
        <begin position="373"/>
        <end position="382"/>
    </location>
</feature>
<dbReference type="KEGG" id="nlo:107220164"/>
<feature type="region of interest" description="Disordered" evidence="2">
    <location>
        <begin position="115"/>
        <end position="147"/>
    </location>
</feature>
<dbReference type="PANTHER" id="PTHR33215:SF13">
    <property type="entry name" value="PROTEIN DISTAL ANTENNA"/>
    <property type="match status" value="1"/>
</dbReference>
<keyword evidence="1" id="KW-0238">DNA-binding</keyword>
<feature type="compositionally biased region" description="Pro residues" evidence="2">
    <location>
        <begin position="863"/>
        <end position="875"/>
    </location>
</feature>
<evidence type="ECO:0000313" key="5">
    <source>
        <dbReference type="RefSeq" id="XP_015514120.2"/>
    </source>
</evidence>
<feature type="region of interest" description="Disordered" evidence="2">
    <location>
        <begin position="656"/>
        <end position="681"/>
    </location>
</feature>
<protein>
    <submittedName>
        <fullName evidence="5">Lateral signaling target protein 2 homolog</fullName>
    </submittedName>
</protein>
<dbReference type="Gene3D" id="1.10.10.60">
    <property type="entry name" value="Homeodomain-like"/>
    <property type="match status" value="2"/>
</dbReference>
<keyword evidence="4" id="KW-1185">Reference proteome</keyword>
<feature type="region of interest" description="Disordered" evidence="2">
    <location>
        <begin position="857"/>
        <end position="878"/>
    </location>
</feature>
<reference evidence="5" key="1">
    <citation type="submission" date="2025-08" db="UniProtKB">
        <authorList>
            <consortium name="RefSeq"/>
        </authorList>
    </citation>
    <scope>IDENTIFICATION</scope>
    <source>
        <tissue evidence="5">Thorax and Abdomen</tissue>
    </source>
</reference>
<dbReference type="RefSeq" id="XP_015514120.2">
    <property type="nucleotide sequence ID" value="XM_015658634.2"/>
</dbReference>
<sequence length="979" mass="105226">MAHGVADGLTATDEENCVKMVTKHQQTNSNSNSSSSSSSSSGSGGIRKTVGVMGSRRIFAPAFKLKVLDSYRNDIDCRGNQRATARKYGIHRRQIQKWLQCEDSLRSSCVDSALPGRTSSHGHSLGNSTISGAPGSEGPREAAATAPAPALNLSRARLHGDEELSLPPAQQGPPLRQHCPASPRYPSPRTVAALNGNNNNNDSNINNNNDHDNNDNDNNGNATLSPASNNNALQQHLLATTRPEFLDAGRSETSASHATYVSPSRSDERSGYYMANSSYKFDSVVSYDEGSPDVNTYQQASSSRYNRSPVHRYNPHNICHENFPAISATERDIGSQISPAVTIKNEPASLDAAATVAADAAPGPCDPRDQPTGRPSSRSALSPLPPRGLSPPHHATTAAVHSEVSRTSPLRTQATRDDGGAGGAAEANENSGNANKDGNSVASLRQAIARPQAYPEPHRQHQQPRTHTLAQIHRQQPQPQHQHQHHHHHRHRHVSQTHSHPPGDGEYVDLVQPPALPSSAPIQCLSSVRSSPLLEGVFRSGPSSPAQSLPSPHSSRGPLSSEHSTTSSDSETDALDYSTATTLAPSNDLARRRSFSLRFKLDVLDAFHRDAGVAGNQRATARKFGINRRQVQKWLSQETELRGEIALRGGISRQRLGPLSSADSPIDLRTNTAPADLNDVPRLSPLEQTSVDPYCCYSPDPVSPRPRQPSHFVSAETSEILLSSTSGPRRCTLSCCADNVASYSQESLRISESTVCSYNRIQSCYAVSTHDSSEMSLVSKQGCSASCYDSENMEHIVTSPGSSSPLKRSCTLSCCGYATSPKRLRPHTEDENAAPQDAPLCLVKRKGIPDLASQVEPVTSTVPTPPAPPAVPSAPPSVTATKRDAILFKPYLDNPIAKPIEDQVLFNGFTHQYNNNNNCQSVCNLNSNNGAGNRNGEGYALELSLRVPISWGTPAQGLYSDVSQVGSAFVRYPTAPHYT</sequence>
<name>A0A6J0BH46_NEOLC</name>
<feature type="compositionally biased region" description="Polar residues" evidence="2">
    <location>
        <begin position="541"/>
        <end position="558"/>
    </location>
</feature>
<feature type="region of interest" description="Disordered" evidence="2">
    <location>
        <begin position="249"/>
        <end position="271"/>
    </location>
</feature>
<proteinExistence type="predicted"/>
<feature type="compositionally biased region" description="Low complexity" evidence="2">
    <location>
        <begin position="195"/>
        <end position="208"/>
    </location>
</feature>
<feature type="compositionally biased region" description="Polar residues" evidence="2">
    <location>
        <begin position="117"/>
        <end position="131"/>
    </location>
</feature>
<feature type="region of interest" description="Disordered" evidence="2">
    <location>
        <begin position="164"/>
        <end position="228"/>
    </location>
</feature>
<evidence type="ECO:0000256" key="2">
    <source>
        <dbReference type="SAM" id="MobiDB-lite"/>
    </source>
</evidence>